<keyword evidence="5" id="KW-0479">Metal-binding</keyword>
<dbReference type="SUPFAM" id="SSF51338">
    <property type="entry name" value="Composite domain of metallo-dependent hydrolases"/>
    <property type="match status" value="1"/>
</dbReference>
<dbReference type="Gene3D" id="2.30.40.10">
    <property type="entry name" value="Urease, subunit C, domain 1"/>
    <property type="match status" value="1"/>
</dbReference>
<protein>
    <recommendedName>
        <fullName evidence="10">Probable guanine deaminase</fullName>
        <ecNumber evidence="4">3.5.4.3</ecNumber>
    </recommendedName>
    <alternativeName>
        <fullName evidence="11">Guanine aminohydrolase</fullName>
    </alternativeName>
</protein>
<dbReference type="GO" id="GO:0005829">
    <property type="term" value="C:cytosol"/>
    <property type="evidence" value="ECO:0007669"/>
    <property type="project" value="TreeGrafter"/>
</dbReference>
<dbReference type="OMA" id="IIASWGK"/>
<dbReference type="FunFam" id="3.20.20.140:FF:000022">
    <property type="entry name" value="Guanine deaminase"/>
    <property type="match status" value="1"/>
</dbReference>
<evidence type="ECO:0000259" key="12">
    <source>
        <dbReference type="Pfam" id="PF01979"/>
    </source>
</evidence>
<keyword evidence="6" id="KW-0378">Hydrolase</keyword>
<evidence type="ECO:0000256" key="6">
    <source>
        <dbReference type="ARBA" id="ARBA00022801"/>
    </source>
</evidence>
<evidence type="ECO:0000256" key="3">
    <source>
        <dbReference type="ARBA" id="ARBA00006745"/>
    </source>
</evidence>
<dbReference type="GO" id="GO:0006147">
    <property type="term" value="P:guanine catabolic process"/>
    <property type="evidence" value="ECO:0007669"/>
    <property type="project" value="EnsemblFungi"/>
</dbReference>
<evidence type="ECO:0000313" key="13">
    <source>
        <dbReference type="EMBL" id="OLL25711.1"/>
    </source>
</evidence>
<organism evidence="13 14">
    <name type="scientific">Neolecta irregularis (strain DAH-3)</name>
    <dbReference type="NCBI Taxonomy" id="1198029"/>
    <lineage>
        <taxon>Eukaryota</taxon>
        <taxon>Fungi</taxon>
        <taxon>Dikarya</taxon>
        <taxon>Ascomycota</taxon>
        <taxon>Taphrinomycotina</taxon>
        <taxon>Neolectales</taxon>
        <taxon>Neolectaceae</taxon>
        <taxon>Neolecta</taxon>
    </lineage>
</organism>
<comment type="pathway">
    <text evidence="2">Purine metabolism; guanine degradation; xanthine from guanine: step 1/1.</text>
</comment>
<dbReference type="InterPro" id="IPR032466">
    <property type="entry name" value="Metal_Hydrolase"/>
</dbReference>
<evidence type="ECO:0000256" key="8">
    <source>
        <dbReference type="ARBA" id="ARBA00051148"/>
    </source>
</evidence>
<dbReference type="Pfam" id="PF01979">
    <property type="entry name" value="Amidohydro_1"/>
    <property type="match status" value="1"/>
</dbReference>
<dbReference type="OrthoDB" id="194468at2759"/>
<evidence type="ECO:0000256" key="2">
    <source>
        <dbReference type="ARBA" id="ARBA00004984"/>
    </source>
</evidence>
<dbReference type="Proteomes" id="UP000186594">
    <property type="component" value="Unassembled WGS sequence"/>
</dbReference>
<keyword evidence="7" id="KW-0862">Zinc</keyword>
<evidence type="ECO:0000256" key="4">
    <source>
        <dbReference type="ARBA" id="ARBA00012781"/>
    </source>
</evidence>
<dbReference type="EC" id="3.5.4.3" evidence="4"/>
<evidence type="ECO:0000313" key="14">
    <source>
        <dbReference type="Proteomes" id="UP000186594"/>
    </source>
</evidence>
<comment type="caution">
    <text evidence="13">The sequence shown here is derived from an EMBL/GenBank/DDBJ whole genome shotgun (WGS) entry which is preliminary data.</text>
</comment>
<dbReference type="InterPro" id="IPR006680">
    <property type="entry name" value="Amidohydro-rel"/>
</dbReference>
<dbReference type="AlphaFoldDB" id="A0A1U7LT69"/>
<sequence length="453" mass="50111">MVTSPLPPKQLFFGRIAYTLSSRELFIHKRAAIGVDGFGIIAFLDDTVSSAEEAAEKYQFQDADVTLLSTSQFLFPGLIDTHIHASQYPNCGIGMDLPLLDWLYKYTFPLESSFSNLEFARDVYTTVVKTTLKHGTTTAAYFATLHLEATNLLSEICWKLGQRAFIGKVHWLSNAKADDQKVCMTTLAPNYYLEKSEEESLSSTRQSIEYIRKIDPQFSRISPIITPRFAPSCTASLLLELGNLAEKECLPIQTHLAENKRETELVKSLYPESSSYTDVYDKANILTKRTILAHAIHLDIEERDLIAKRGSGVSHCPASNCAISSGIARVKWLLEGGVKVGLGTDCSGGYSPSVLDAARQASQVSRLLPDPSKSRLSLAELLFLATLGGAQVCGIADRAGSFEPGKCWDAILVDIGEMDYWDDSSILQKWVFGGDDRHIKKVWVDGKLVHENL</sequence>
<dbReference type="Gene3D" id="3.20.20.140">
    <property type="entry name" value="Metal-dependent hydrolases"/>
    <property type="match status" value="1"/>
</dbReference>
<evidence type="ECO:0000256" key="11">
    <source>
        <dbReference type="ARBA" id="ARBA00083147"/>
    </source>
</evidence>
<accession>A0A1U7LT69</accession>
<dbReference type="GO" id="GO:0008270">
    <property type="term" value="F:zinc ion binding"/>
    <property type="evidence" value="ECO:0007669"/>
    <property type="project" value="TreeGrafter"/>
</dbReference>
<proteinExistence type="inferred from homology"/>
<dbReference type="InterPro" id="IPR011059">
    <property type="entry name" value="Metal-dep_hydrolase_composite"/>
</dbReference>
<feature type="domain" description="Amidohydrolase-related" evidence="12">
    <location>
        <begin position="73"/>
        <end position="449"/>
    </location>
</feature>
<comment type="function">
    <text evidence="9">Catalyzes the hydrolytic deamination of guanine, producing xanthine and ammonia.</text>
</comment>
<reference evidence="13 14" key="1">
    <citation type="submission" date="2016-04" db="EMBL/GenBank/DDBJ databases">
        <title>Evolutionary innovation and constraint leading to complex multicellularity in the Ascomycota.</title>
        <authorList>
            <person name="Cisse O."/>
            <person name="Nguyen A."/>
            <person name="Hewitt D.A."/>
            <person name="Jedd G."/>
            <person name="Stajich J.E."/>
        </authorList>
    </citation>
    <scope>NUCLEOTIDE SEQUENCE [LARGE SCALE GENOMIC DNA]</scope>
    <source>
        <strain evidence="13 14">DAH-3</strain>
    </source>
</reference>
<evidence type="ECO:0000256" key="9">
    <source>
        <dbReference type="ARBA" id="ARBA00056079"/>
    </source>
</evidence>
<gene>
    <name evidence="13" type="ORF">NEOLI_002164</name>
</gene>
<evidence type="ECO:0000256" key="5">
    <source>
        <dbReference type="ARBA" id="ARBA00022723"/>
    </source>
</evidence>
<name>A0A1U7LT69_NEOID</name>
<evidence type="ECO:0000256" key="1">
    <source>
        <dbReference type="ARBA" id="ARBA00001947"/>
    </source>
</evidence>
<comment type="cofactor">
    <cofactor evidence="1">
        <name>Zn(2+)</name>
        <dbReference type="ChEBI" id="CHEBI:29105"/>
    </cofactor>
</comment>
<dbReference type="InterPro" id="IPR051607">
    <property type="entry name" value="Metallo-dep_hydrolases"/>
</dbReference>
<dbReference type="GO" id="GO:0008892">
    <property type="term" value="F:guanine deaminase activity"/>
    <property type="evidence" value="ECO:0007669"/>
    <property type="project" value="UniProtKB-EC"/>
</dbReference>
<evidence type="ECO:0000256" key="10">
    <source>
        <dbReference type="ARBA" id="ARBA00069860"/>
    </source>
</evidence>
<dbReference type="STRING" id="1198029.A0A1U7LT69"/>
<dbReference type="EMBL" id="LXFE01000330">
    <property type="protein sequence ID" value="OLL25711.1"/>
    <property type="molecule type" value="Genomic_DNA"/>
</dbReference>
<comment type="catalytic activity">
    <reaction evidence="8">
        <text>guanine + H2O + H(+) = xanthine + NH4(+)</text>
        <dbReference type="Rhea" id="RHEA:14665"/>
        <dbReference type="ChEBI" id="CHEBI:15377"/>
        <dbReference type="ChEBI" id="CHEBI:15378"/>
        <dbReference type="ChEBI" id="CHEBI:16235"/>
        <dbReference type="ChEBI" id="CHEBI:17712"/>
        <dbReference type="ChEBI" id="CHEBI:28938"/>
        <dbReference type="EC" id="3.5.4.3"/>
    </reaction>
</comment>
<dbReference type="SUPFAM" id="SSF51556">
    <property type="entry name" value="Metallo-dependent hydrolases"/>
    <property type="match status" value="1"/>
</dbReference>
<dbReference type="PANTHER" id="PTHR11271">
    <property type="entry name" value="GUANINE DEAMINASE"/>
    <property type="match status" value="1"/>
</dbReference>
<dbReference type="PANTHER" id="PTHR11271:SF6">
    <property type="entry name" value="GUANINE DEAMINASE"/>
    <property type="match status" value="1"/>
</dbReference>
<comment type="similarity">
    <text evidence="3">Belongs to the metallo-dependent hydrolases superfamily. ATZ/TRZ family.</text>
</comment>
<evidence type="ECO:0000256" key="7">
    <source>
        <dbReference type="ARBA" id="ARBA00022833"/>
    </source>
</evidence>
<keyword evidence="14" id="KW-1185">Reference proteome</keyword>